<dbReference type="InterPro" id="IPR024079">
    <property type="entry name" value="MetalloPept_cat_dom_sf"/>
</dbReference>
<dbReference type="InterPro" id="IPR001506">
    <property type="entry name" value="Peptidase_M12A"/>
</dbReference>
<evidence type="ECO:0000256" key="6">
    <source>
        <dbReference type="PROSITE-ProRule" id="PRU01211"/>
    </source>
</evidence>
<keyword evidence="5 6" id="KW-0482">Metalloprotease</keyword>
<sequence length="276" mass="31631">MSFSIILIASLYALLTTTTPSTAETKWEENPGTIEGDIRLHEKPTRGVATRDRGARWTNGIVPYQFLPGYTTEQQAKIISAMRRLESTTATNTFRCIQFRPKEPSDQYYITIINGLGCWSYIGRPYIPNYNHTVILNSSGCLDDGRIMHEFMHTLGFWHEQSRPDRDSYVRIYPENIQVDMESYFQKKDNTEVDTQNTLYDYDSLMHYPRYAFSKNGLPTIEAIQPNVMIGQRLYLSPTDIREIQLYYNCTGSGSTSPPTTTVITPTTSKNIITEL</sequence>
<reference evidence="9" key="1">
    <citation type="submission" date="2021-02" db="EMBL/GenBank/DDBJ databases">
        <authorList>
            <person name="Nowell W R."/>
        </authorList>
    </citation>
    <scope>NUCLEOTIDE SEQUENCE</scope>
</reference>
<dbReference type="GO" id="GO:0006508">
    <property type="term" value="P:proteolysis"/>
    <property type="evidence" value="ECO:0007669"/>
    <property type="project" value="UniProtKB-KW"/>
</dbReference>
<dbReference type="SMART" id="SM00235">
    <property type="entry name" value="ZnMc"/>
    <property type="match status" value="1"/>
</dbReference>
<keyword evidence="3 6" id="KW-0378">Hydrolase</keyword>
<comment type="cofactor">
    <cofactor evidence="6 7">
        <name>Zn(2+)</name>
        <dbReference type="ChEBI" id="CHEBI:29105"/>
    </cofactor>
    <text evidence="6 7">Binds 1 zinc ion per subunit.</text>
</comment>
<dbReference type="EMBL" id="CAJNOL010003541">
    <property type="protein sequence ID" value="CAF1566530.1"/>
    <property type="molecule type" value="Genomic_DNA"/>
</dbReference>
<evidence type="ECO:0000256" key="5">
    <source>
        <dbReference type="ARBA" id="ARBA00023049"/>
    </source>
</evidence>
<proteinExistence type="predicted"/>
<dbReference type="EC" id="3.4.24.-" evidence="7"/>
<feature type="signal peptide" evidence="7">
    <location>
        <begin position="1"/>
        <end position="23"/>
    </location>
</feature>
<comment type="caution">
    <text evidence="6">Lacks conserved residue(s) required for the propagation of feature annotation.</text>
</comment>
<feature type="active site" evidence="6">
    <location>
        <position position="150"/>
    </location>
</feature>
<dbReference type="Proteomes" id="UP000663870">
    <property type="component" value="Unassembled WGS sequence"/>
</dbReference>
<evidence type="ECO:0000256" key="3">
    <source>
        <dbReference type="ARBA" id="ARBA00022801"/>
    </source>
</evidence>
<dbReference type="InterPro" id="IPR034035">
    <property type="entry name" value="Astacin-like_dom"/>
</dbReference>
<feature type="chain" id="PRO_5035957081" description="Metalloendopeptidase" evidence="7">
    <location>
        <begin position="24"/>
        <end position="276"/>
    </location>
</feature>
<feature type="binding site" evidence="6">
    <location>
        <position position="159"/>
    </location>
    <ligand>
        <name>Zn(2+)</name>
        <dbReference type="ChEBI" id="CHEBI:29105"/>
        <note>catalytic</note>
    </ligand>
</feature>
<dbReference type="Pfam" id="PF01400">
    <property type="entry name" value="Astacin"/>
    <property type="match status" value="1"/>
</dbReference>
<dbReference type="GO" id="GO:0004222">
    <property type="term" value="F:metalloendopeptidase activity"/>
    <property type="evidence" value="ECO:0007669"/>
    <property type="project" value="UniProtKB-UniRule"/>
</dbReference>
<dbReference type="Proteomes" id="UP000663854">
    <property type="component" value="Unassembled WGS sequence"/>
</dbReference>
<dbReference type="AlphaFoldDB" id="A0A815CXS9"/>
<dbReference type="EMBL" id="CAJNOH010002375">
    <property type="protein sequence ID" value="CAF1289978.1"/>
    <property type="molecule type" value="Genomic_DNA"/>
</dbReference>
<keyword evidence="1 6" id="KW-0645">Protease</keyword>
<evidence type="ECO:0000256" key="7">
    <source>
        <dbReference type="RuleBase" id="RU361183"/>
    </source>
</evidence>
<evidence type="ECO:0000313" key="10">
    <source>
        <dbReference type="EMBL" id="CAF1566530.1"/>
    </source>
</evidence>
<evidence type="ECO:0000256" key="2">
    <source>
        <dbReference type="ARBA" id="ARBA00022723"/>
    </source>
</evidence>
<comment type="caution">
    <text evidence="9">The sequence shown here is derived from an EMBL/GenBank/DDBJ whole genome shotgun (WGS) entry which is preliminary data.</text>
</comment>
<keyword evidence="7" id="KW-0732">Signal</keyword>
<accession>A0A815CXS9</accession>
<feature type="domain" description="Peptidase M12A" evidence="8">
    <location>
        <begin position="48"/>
        <end position="251"/>
    </location>
</feature>
<keyword evidence="2 6" id="KW-0479">Metal-binding</keyword>
<evidence type="ECO:0000256" key="4">
    <source>
        <dbReference type="ARBA" id="ARBA00022833"/>
    </source>
</evidence>
<keyword evidence="4 6" id="KW-0862">Zinc</keyword>
<dbReference type="InterPro" id="IPR006026">
    <property type="entry name" value="Peptidase_Metallo"/>
</dbReference>
<dbReference type="SUPFAM" id="SSF55486">
    <property type="entry name" value="Metalloproteases ('zincins'), catalytic domain"/>
    <property type="match status" value="1"/>
</dbReference>
<feature type="binding site" evidence="6">
    <location>
        <position position="149"/>
    </location>
    <ligand>
        <name>Zn(2+)</name>
        <dbReference type="ChEBI" id="CHEBI:29105"/>
        <note>catalytic</note>
    </ligand>
</feature>
<dbReference type="PRINTS" id="PR00480">
    <property type="entry name" value="ASTACIN"/>
</dbReference>
<dbReference type="Gene3D" id="3.40.390.10">
    <property type="entry name" value="Collagenase (Catalytic Domain)"/>
    <property type="match status" value="1"/>
</dbReference>
<protein>
    <recommendedName>
        <fullName evidence="7">Metalloendopeptidase</fullName>
        <ecNumber evidence="7">3.4.24.-</ecNumber>
    </recommendedName>
</protein>
<dbReference type="PROSITE" id="PS51864">
    <property type="entry name" value="ASTACIN"/>
    <property type="match status" value="1"/>
</dbReference>
<dbReference type="GO" id="GO:0008270">
    <property type="term" value="F:zinc ion binding"/>
    <property type="evidence" value="ECO:0007669"/>
    <property type="project" value="UniProtKB-UniRule"/>
</dbReference>
<evidence type="ECO:0000313" key="9">
    <source>
        <dbReference type="EMBL" id="CAF1289978.1"/>
    </source>
</evidence>
<keyword evidence="12" id="KW-1185">Reference proteome</keyword>
<dbReference type="CDD" id="cd04280">
    <property type="entry name" value="ZnMc_astacin_like"/>
    <property type="match status" value="1"/>
</dbReference>
<evidence type="ECO:0000313" key="12">
    <source>
        <dbReference type="Proteomes" id="UP000663870"/>
    </source>
</evidence>
<evidence type="ECO:0000313" key="11">
    <source>
        <dbReference type="Proteomes" id="UP000663854"/>
    </source>
</evidence>
<feature type="binding site" evidence="6">
    <location>
        <position position="153"/>
    </location>
    <ligand>
        <name>Zn(2+)</name>
        <dbReference type="ChEBI" id="CHEBI:29105"/>
        <note>catalytic</note>
    </ligand>
</feature>
<gene>
    <name evidence="10" type="ORF">JXQ802_LOCUS44810</name>
    <name evidence="9" type="ORF">PYM288_LOCUS29339</name>
</gene>
<dbReference type="PANTHER" id="PTHR10127:SF780">
    <property type="entry name" value="METALLOENDOPEPTIDASE"/>
    <property type="match status" value="1"/>
</dbReference>
<organism evidence="9 11">
    <name type="scientific">Rotaria sordida</name>
    <dbReference type="NCBI Taxonomy" id="392033"/>
    <lineage>
        <taxon>Eukaryota</taxon>
        <taxon>Metazoa</taxon>
        <taxon>Spiralia</taxon>
        <taxon>Gnathifera</taxon>
        <taxon>Rotifera</taxon>
        <taxon>Eurotatoria</taxon>
        <taxon>Bdelloidea</taxon>
        <taxon>Philodinida</taxon>
        <taxon>Philodinidae</taxon>
        <taxon>Rotaria</taxon>
    </lineage>
</organism>
<name>A0A815CXS9_9BILA</name>
<evidence type="ECO:0000256" key="1">
    <source>
        <dbReference type="ARBA" id="ARBA00022670"/>
    </source>
</evidence>
<evidence type="ECO:0000259" key="8">
    <source>
        <dbReference type="PROSITE" id="PS51864"/>
    </source>
</evidence>
<dbReference type="PANTHER" id="PTHR10127">
    <property type="entry name" value="DISCOIDIN, CUB, EGF, LAMININ , AND ZINC METALLOPROTEASE DOMAIN CONTAINING"/>
    <property type="match status" value="1"/>
</dbReference>